<accession>A0ABR9P6N1</accession>
<reference evidence="6 7" key="1">
    <citation type="submission" date="2020-09" db="EMBL/GenBank/DDBJ databases">
        <title>Diversity and distribution of actinomycetes associated with coral in the coast of Hainan.</title>
        <authorList>
            <person name="Li F."/>
        </authorList>
    </citation>
    <scope>NUCLEOTIDE SEQUENCE [LARGE SCALE GENOMIC DNA]</scope>
    <source>
        <strain evidence="6 7">HNM0947</strain>
    </source>
</reference>
<organism evidence="6 7">
    <name type="scientific">Nocardiopsis coralli</name>
    <dbReference type="NCBI Taxonomy" id="2772213"/>
    <lineage>
        <taxon>Bacteria</taxon>
        <taxon>Bacillati</taxon>
        <taxon>Actinomycetota</taxon>
        <taxon>Actinomycetes</taxon>
        <taxon>Streptosporangiales</taxon>
        <taxon>Nocardiopsidaceae</taxon>
        <taxon>Nocardiopsis</taxon>
    </lineage>
</organism>
<evidence type="ECO:0000259" key="5">
    <source>
        <dbReference type="Pfam" id="PF22725"/>
    </source>
</evidence>
<evidence type="ECO:0000256" key="2">
    <source>
        <dbReference type="ARBA" id="ARBA00023002"/>
    </source>
</evidence>
<dbReference type="InterPro" id="IPR036291">
    <property type="entry name" value="NAD(P)-bd_dom_sf"/>
</dbReference>
<comment type="similarity">
    <text evidence="1">Belongs to the Gfo/Idh/MocA family.</text>
</comment>
<evidence type="ECO:0000313" key="7">
    <source>
        <dbReference type="Proteomes" id="UP000806528"/>
    </source>
</evidence>
<protein>
    <submittedName>
        <fullName evidence="6">Gfo/Idh/MocA family oxidoreductase</fullName>
    </submittedName>
</protein>
<dbReference type="Pfam" id="PF01408">
    <property type="entry name" value="GFO_IDH_MocA"/>
    <property type="match status" value="1"/>
</dbReference>
<dbReference type="SUPFAM" id="SSF51735">
    <property type="entry name" value="NAD(P)-binding Rossmann-fold domains"/>
    <property type="match status" value="1"/>
</dbReference>
<proteinExistence type="inferred from homology"/>
<feature type="region of interest" description="Disordered" evidence="3">
    <location>
        <begin position="316"/>
        <end position="339"/>
    </location>
</feature>
<dbReference type="Proteomes" id="UP000806528">
    <property type="component" value="Unassembled WGS sequence"/>
</dbReference>
<dbReference type="InterPro" id="IPR000683">
    <property type="entry name" value="Gfo/Idh/MocA-like_OxRdtase_N"/>
</dbReference>
<dbReference type="SUPFAM" id="SSF55347">
    <property type="entry name" value="Glyceraldehyde-3-phosphate dehydrogenase-like, C-terminal domain"/>
    <property type="match status" value="1"/>
</dbReference>
<keyword evidence="2" id="KW-0560">Oxidoreductase</keyword>
<dbReference type="PANTHER" id="PTHR22604">
    <property type="entry name" value="OXIDOREDUCTASES"/>
    <property type="match status" value="1"/>
</dbReference>
<dbReference type="InterPro" id="IPR055170">
    <property type="entry name" value="GFO_IDH_MocA-like_dom"/>
</dbReference>
<dbReference type="Gene3D" id="3.40.50.720">
    <property type="entry name" value="NAD(P)-binding Rossmann-like Domain"/>
    <property type="match status" value="1"/>
</dbReference>
<feature type="domain" description="Gfo/Idh/MocA-like oxidoreductase N-terminal" evidence="4">
    <location>
        <begin position="2"/>
        <end position="114"/>
    </location>
</feature>
<dbReference type="InterPro" id="IPR050984">
    <property type="entry name" value="Gfo/Idh/MocA_domain"/>
</dbReference>
<name>A0ABR9P6N1_9ACTN</name>
<feature type="domain" description="GFO/IDH/MocA-like oxidoreductase" evidence="5">
    <location>
        <begin position="124"/>
        <end position="239"/>
    </location>
</feature>
<dbReference type="Pfam" id="PF22725">
    <property type="entry name" value="GFO_IDH_MocA_C3"/>
    <property type="match status" value="1"/>
</dbReference>
<gene>
    <name evidence="6" type="ORF">IDM40_12415</name>
</gene>
<evidence type="ECO:0000313" key="6">
    <source>
        <dbReference type="EMBL" id="MBE2999504.1"/>
    </source>
</evidence>
<evidence type="ECO:0000256" key="1">
    <source>
        <dbReference type="ARBA" id="ARBA00010928"/>
    </source>
</evidence>
<dbReference type="PANTHER" id="PTHR22604:SF105">
    <property type="entry name" value="TRANS-1,2-DIHYDROBENZENE-1,2-DIOL DEHYDROGENASE"/>
    <property type="match status" value="1"/>
</dbReference>
<sequence>MGTGHSAHAFARALATVPGAHLAAVGSRSPARAEAFARTHGAATAHGSCTGPATDPGVDAVYVATPHPWHHTHALAALESGKHVLVRAPLAANDLQAAELIQAARDRDLLLMEGSAPRHVPVQRLARTMVEQGAIGAVLSVHAELGAGLDHDHAHPFFDAERGGGALSLLGTHLLSAATWYLGELTVLGAARQLAPGRTVDTLATVLARGGGGATATLTCASRPDVARAVITGSAGRIEIEGTGQATDAVLHRHGAAPERLHREEGADTHRFQALEFARCLNQGLTQSPLMPWSHSRALAQAVDRVRDVAELMDDPAHLTGAGRPTGSAGAAHAGGGRR</sequence>
<evidence type="ECO:0000259" key="4">
    <source>
        <dbReference type="Pfam" id="PF01408"/>
    </source>
</evidence>
<evidence type="ECO:0000256" key="3">
    <source>
        <dbReference type="SAM" id="MobiDB-lite"/>
    </source>
</evidence>
<dbReference type="Gene3D" id="3.30.360.10">
    <property type="entry name" value="Dihydrodipicolinate Reductase, domain 2"/>
    <property type="match status" value="1"/>
</dbReference>
<keyword evidence="7" id="KW-1185">Reference proteome</keyword>
<comment type="caution">
    <text evidence="6">The sequence shown here is derived from an EMBL/GenBank/DDBJ whole genome shotgun (WGS) entry which is preliminary data.</text>
</comment>
<dbReference type="EMBL" id="JADBGI010000009">
    <property type="protein sequence ID" value="MBE2999504.1"/>
    <property type="molecule type" value="Genomic_DNA"/>
</dbReference>